<dbReference type="SUPFAM" id="SSF54277">
    <property type="entry name" value="CAD &amp; PB1 domains"/>
    <property type="match status" value="1"/>
</dbReference>
<evidence type="ECO:0000259" key="7">
    <source>
        <dbReference type="PROSITE" id="PS51745"/>
    </source>
</evidence>
<dbReference type="PROSITE" id="PS51745">
    <property type="entry name" value="PB1"/>
    <property type="match status" value="1"/>
</dbReference>
<dbReference type="InterPro" id="IPR003035">
    <property type="entry name" value="RWP-RK_dom"/>
</dbReference>
<protein>
    <recommendedName>
        <fullName evidence="10">PB1 domain-containing protein</fullName>
    </recommendedName>
</protein>
<dbReference type="Pfam" id="PF00564">
    <property type="entry name" value="PB1"/>
    <property type="match status" value="1"/>
</dbReference>
<keyword evidence="2" id="KW-0238">DNA-binding</keyword>
<dbReference type="PANTHER" id="PTHR32002:SF46">
    <property type="entry name" value="PROTEIN NLP2"/>
    <property type="match status" value="1"/>
</dbReference>
<organism evidence="8 9">
    <name type="scientific">Brassica rapa subsp. trilocularis</name>
    <dbReference type="NCBI Taxonomy" id="1813537"/>
    <lineage>
        <taxon>Eukaryota</taxon>
        <taxon>Viridiplantae</taxon>
        <taxon>Streptophyta</taxon>
        <taxon>Embryophyta</taxon>
        <taxon>Tracheophyta</taxon>
        <taxon>Spermatophyta</taxon>
        <taxon>Magnoliopsida</taxon>
        <taxon>eudicotyledons</taxon>
        <taxon>Gunneridae</taxon>
        <taxon>Pentapetalae</taxon>
        <taxon>rosids</taxon>
        <taxon>malvids</taxon>
        <taxon>Brassicales</taxon>
        <taxon>Brassicaceae</taxon>
        <taxon>Brassiceae</taxon>
        <taxon>Brassica</taxon>
    </lineage>
</organism>
<dbReference type="PANTHER" id="PTHR32002">
    <property type="entry name" value="PROTEIN NLP8"/>
    <property type="match status" value="1"/>
</dbReference>
<dbReference type="Pfam" id="PF22922">
    <property type="entry name" value="GAF_NLP"/>
    <property type="match status" value="1"/>
</dbReference>
<dbReference type="InterPro" id="IPR000270">
    <property type="entry name" value="PB1_dom"/>
</dbReference>
<dbReference type="PROSITE" id="PS51519">
    <property type="entry name" value="RWP_RK"/>
    <property type="match status" value="1"/>
</dbReference>
<feature type="compositionally biased region" description="Low complexity" evidence="5">
    <location>
        <begin position="722"/>
        <end position="766"/>
    </location>
</feature>
<dbReference type="InterPro" id="IPR055081">
    <property type="entry name" value="NLP1-9_GAF"/>
</dbReference>
<feature type="domain" description="PB1" evidence="7">
    <location>
        <begin position="827"/>
        <end position="912"/>
    </location>
</feature>
<feature type="compositionally biased region" description="Polar residues" evidence="5">
    <location>
        <begin position="46"/>
        <end position="58"/>
    </location>
</feature>
<proteinExistence type="predicted"/>
<dbReference type="InterPro" id="IPR053793">
    <property type="entry name" value="PB1-like"/>
</dbReference>
<accession>A0ABQ7NPD2</accession>
<dbReference type="EMBL" id="JADBGQ010000001">
    <property type="protein sequence ID" value="KAG5412728.1"/>
    <property type="molecule type" value="Genomic_DNA"/>
</dbReference>
<evidence type="ECO:0000256" key="2">
    <source>
        <dbReference type="ARBA" id="ARBA00023125"/>
    </source>
</evidence>
<name>A0ABQ7NPD2_BRACM</name>
<dbReference type="InterPro" id="IPR034891">
    <property type="entry name" value="PB1_NLP"/>
</dbReference>
<feature type="compositionally biased region" description="Polar residues" evidence="5">
    <location>
        <begin position="695"/>
        <end position="721"/>
    </location>
</feature>
<dbReference type="SMART" id="SM00666">
    <property type="entry name" value="PB1"/>
    <property type="match status" value="1"/>
</dbReference>
<keyword evidence="3" id="KW-0804">Transcription</keyword>
<keyword evidence="9" id="KW-1185">Reference proteome</keyword>
<comment type="caution">
    <text evidence="8">The sequence shown here is derived from an EMBL/GenBank/DDBJ whole genome shotgun (WGS) entry which is preliminary data.</text>
</comment>
<gene>
    <name evidence="8" type="primary">A01p003480.1_BraROA</name>
    <name evidence="8" type="ORF">IGI04_000295</name>
</gene>
<dbReference type="CDD" id="cd06407">
    <property type="entry name" value="PB1_NLP"/>
    <property type="match status" value="1"/>
</dbReference>
<dbReference type="Gene3D" id="3.10.20.90">
    <property type="entry name" value="Phosphatidylinositol 3-kinase Catalytic Subunit, Chain A, domain 1"/>
    <property type="match status" value="1"/>
</dbReference>
<feature type="region of interest" description="Disordered" evidence="5">
    <location>
        <begin position="46"/>
        <end position="67"/>
    </location>
</feature>
<evidence type="ECO:0000313" key="9">
    <source>
        <dbReference type="Proteomes" id="UP000823674"/>
    </source>
</evidence>
<keyword evidence="1" id="KW-0805">Transcription regulation</keyword>
<dbReference type="Proteomes" id="UP000823674">
    <property type="component" value="Chromosome A01"/>
</dbReference>
<keyword evidence="4" id="KW-0539">Nucleus</keyword>
<evidence type="ECO:0000313" key="8">
    <source>
        <dbReference type="EMBL" id="KAG5412728.1"/>
    </source>
</evidence>
<evidence type="ECO:0000259" key="6">
    <source>
        <dbReference type="PROSITE" id="PS51519"/>
    </source>
</evidence>
<evidence type="ECO:0008006" key="10">
    <source>
        <dbReference type="Google" id="ProtNLM"/>
    </source>
</evidence>
<evidence type="ECO:0000256" key="4">
    <source>
        <dbReference type="ARBA" id="ARBA00023242"/>
    </source>
</evidence>
<dbReference type="Pfam" id="PF02042">
    <property type="entry name" value="RWP-RK"/>
    <property type="match status" value="1"/>
</dbReference>
<sequence length="930" mass="103429">MEGSGGGGFLPNPSFGAFPETAMDMDFMEELFFDGCWLETTDGKSLKQTTGQQAPSSTNMNDNNNNNNSFLYGYQFSENPSQDHISNGDTGRKFPPGFLKMEDLTNQPMTQVPFDQSAATSSSQAEKFLLEETERGRRYWIAPRTSQGPSSSVKDRLFQAINGLKVQDKDFLIQIWLPIQQEGKNFLTTLEQPHFFNPKYKSLKRYRDVSVSYNFLADEDSKESVGLPGRVFLGKLPEWTPDVRFFRSEEYPRIKEAQRCDVRGSLALPVFESGSGICLGVVEIVTTTQKMNYRPELENICKALEAVNLRSSANMKSPSIYKQFYCAVIPEVSVFLTSVCRSYDLPLALTWAPCARQGRGGSRHSDENFSECVSTLDSACFVLDQQSHNFQEACSEHHLLQGEGIVGKAFKATKLFFVPEVTTFSKTNYPLAHHAKISGLHAALAVPLKNKFNGSVEFVLEFFFPKNCLDTEAQQEMLKSLSVTLQNDFRSLNLVIDKEMELEVVFPVREELLFSGNAETGESLKPLPLEEISHEDSSWISHMINANEKGKGVSLSWEYQKEEFMLTSGWDNNNNQIGSFLSDAEQFQKASNSGGLRLDIDPSFDSASFGVGQTLISDRELRFTSFVHYYVAVCPTTLKRICRQHGITRWPSRKIKKVGHSLKKLQLVIDSVQGVQGSIQLDSFYTSFPELSSPNNVSSTGTGTSFKNNDQPSHLNPQTENGVSPAVAPTSSPPSSSCSHSSGSSTCCSTGANQSTNTANTSNTISTRMAENAGAILKRARSEVRLRTVNQEETKSLSRTLSHRAFSEHPLLSNLPRSKSLKAVGGASKVKATFGEAKVRFTFLPTWGFRELQHEIARRFNIDNNIIATFDLKYLDDDKEWVLLTCEADLEECIDIYRSSHSRTIKISVHEASQAKLGGSFGSTGPVPLL</sequence>
<evidence type="ECO:0000256" key="5">
    <source>
        <dbReference type="SAM" id="MobiDB-lite"/>
    </source>
</evidence>
<feature type="domain" description="RWP-RK" evidence="6">
    <location>
        <begin position="590"/>
        <end position="678"/>
    </location>
</feature>
<evidence type="ECO:0000256" key="3">
    <source>
        <dbReference type="ARBA" id="ARBA00023163"/>
    </source>
</evidence>
<reference evidence="8 9" key="1">
    <citation type="submission" date="2021-03" db="EMBL/GenBank/DDBJ databases">
        <authorList>
            <person name="King G.J."/>
            <person name="Bancroft I."/>
            <person name="Baten A."/>
            <person name="Bloomfield J."/>
            <person name="Borpatragohain P."/>
            <person name="He Z."/>
            <person name="Irish N."/>
            <person name="Irwin J."/>
            <person name="Liu K."/>
            <person name="Mauleon R.P."/>
            <person name="Moore J."/>
            <person name="Morris R."/>
            <person name="Ostergaard L."/>
            <person name="Wang B."/>
            <person name="Wells R."/>
        </authorList>
    </citation>
    <scope>NUCLEOTIDE SEQUENCE [LARGE SCALE GENOMIC DNA]</scope>
    <source>
        <strain evidence="8">R-o-18</strain>
        <tissue evidence="8">Leaf</tissue>
    </source>
</reference>
<feature type="region of interest" description="Disordered" evidence="5">
    <location>
        <begin position="695"/>
        <end position="766"/>
    </location>
</feature>
<evidence type="ECO:0000256" key="1">
    <source>
        <dbReference type="ARBA" id="ARBA00023015"/>
    </source>
</evidence>
<dbReference type="InterPro" id="IPR045012">
    <property type="entry name" value="NLP"/>
</dbReference>